<proteinExistence type="predicted"/>
<name>A0A2N5TGY1_9BASI</name>
<sequence length="97" mass="10904">MWAISANPAYIPKDDITIQTDRAATSSSQLHDNAEVVSSNNWDPNSTAASPPQCHKASNLWVTREVLVFQTQLIRSMIKKLLLAKQLRKVLKQTMLQ</sequence>
<comment type="caution">
    <text evidence="2">The sequence shown here is derived from an EMBL/GenBank/DDBJ whole genome shotgun (WGS) entry which is preliminary data.</text>
</comment>
<evidence type="ECO:0000313" key="4">
    <source>
        <dbReference type="Proteomes" id="UP000235392"/>
    </source>
</evidence>
<gene>
    <name evidence="3" type="ORF">PCASD_00355</name>
    <name evidence="2" type="ORF">PCASD_05222</name>
</gene>
<dbReference type="EMBL" id="PGCI01000005">
    <property type="protein sequence ID" value="PLW51386.1"/>
    <property type="molecule type" value="Genomic_DNA"/>
</dbReference>
<dbReference type="AlphaFoldDB" id="A0A2N5TGY1"/>
<dbReference type="Proteomes" id="UP000235392">
    <property type="component" value="Unassembled WGS sequence"/>
</dbReference>
<feature type="compositionally biased region" description="Polar residues" evidence="1">
    <location>
        <begin position="23"/>
        <end position="50"/>
    </location>
</feature>
<feature type="region of interest" description="Disordered" evidence="1">
    <location>
        <begin position="23"/>
        <end position="53"/>
    </location>
</feature>
<protein>
    <submittedName>
        <fullName evidence="2">Uncharacterized protein</fullName>
    </submittedName>
</protein>
<evidence type="ECO:0000256" key="1">
    <source>
        <dbReference type="SAM" id="MobiDB-lite"/>
    </source>
</evidence>
<organism evidence="2 4">
    <name type="scientific">Puccinia coronata f. sp. avenae</name>
    <dbReference type="NCBI Taxonomy" id="200324"/>
    <lineage>
        <taxon>Eukaryota</taxon>
        <taxon>Fungi</taxon>
        <taxon>Dikarya</taxon>
        <taxon>Basidiomycota</taxon>
        <taxon>Pucciniomycotina</taxon>
        <taxon>Pucciniomycetes</taxon>
        <taxon>Pucciniales</taxon>
        <taxon>Pucciniaceae</taxon>
        <taxon>Puccinia</taxon>
    </lineage>
</organism>
<evidence type="ECO:0000313" key="2">
    <source>
        <dbReference type="EMBL" id="PLW24765.1"/>
    </source>
</evidence>
<accession>A0A2N5TGY1</accession>
<evidence type="ECO:0000313" key="3">
    <source>
        <dbReference type="EMBL" id="PLW51386.1"/>
    </source>
</evidence>
<reference evidence="2 4" key="1">
    <citation type="submission" date="2017-11" db="EMBL/GenBank/DDBJ databases">
        <title>De novo assembly and phasing of dikaryotic genomes from two isolates of Puccinia coronata f. sp. avenae, the causal agent of oat crown rust.</title>
        <authorList>
            <person name="Miller M.E."/>
            <person name="Zhang Y."/>
            <person name="Omidvar V."/>
            <person name="Sperschneider J."/>
            <person name="Schwessinger B."/>
            <person name="Raley C."/>
            <person name="Palmer J.M."/>
            <person name="Garnica D."/>
            <person name="Upadhyaya N."/>
            <person name="Rathjen J."/>
            <person name="Taylor J.M."/>
            <person name="Park R.F."/>
            <person name="Dodds P.N."/>
            <person name="Hirsch C.D."/>
            <person name="Kianian S.F."/>
            <person name="Figueroa M."/>
        </authorList>
    </citation>
    <scope>NUCLEOTIDE SEQUENCE [LARGE SCALE GENOMIC DNA]</scope>
    <source>
        <strain evidence="2">12SD80</strain>
    </source>
</reference>
<dbReference type="EMBL" id="PGCI01000604">
    <property type="protein sequence ID" value="PLW24765.1"/>
    <property type="molecule type" value="Genomic_DNA"/>
</dbReference>